<keyword evidence="2" id="KW-0808">Transferase</keyword>
<reference evidence="2 3" key="1">
    <citation type="submission" date="2018-10" db="EMBL/GenBank/DDBJ databases">
        <authorList>
            <person name="Vanduin D."/>
            <person name="Fouts D."/>
            <person name="Wright M."/>
            <person name="Sutton G."/>
            <person name="Nguyen K."/>
            <person name="Kreiswirth B."/>
            <person name="Chen L."/>
            <person name="Rojas L."/>
            <person name="Hujer A."/>
            <person name="Hujer K."/>
            <person name="Bonomo R."/>
            <person name="Adams M."/>
        </authorList>
    </citation>
    <scope>NUCLEOTIDE SEQUENCE [LARGE SCALE GENOMIC DNA]</scope>
    <source>
        <strain evidence="2 3">CRK0054</strain>
    </source>
</reference>
<proteinExistence type="predicted"/>
<accession>A0AAX1WKI3</accession>
<dbReference type="InterPro" id="IPR029063">
    <property type="entry name" value="SAM-dependent_MTases_sf"/>
</dbReference>
<dbReference type="EMBL" id="NEYZ02000031">
    <property type="protein sequence ID" value="RNT45557.1"/>
    <property type="molecule type" value="Genomic_DNA"/>
</dbReference>
<protein>
    <submittedName>
        <fullName evidence="2">Class I SAM-dependent methyltransferase</fullName>
    </submittedName>
</protein>
<name>A0AAX1WKI3_9ENTR</name>
<dbReference type="Pfam" id="PF08242">
    <property type="entry name" value="Methyltransf_12"/>
    <property type="match status" value="1"/>
</dbReference>
<gene>
    <name evidence="2" type="ORF">B9059_005855</name>
</gene>
<organism evidence="2 3">
    <name type="scientific">Enterobacter roggenkampii</name>
    <dbReference type="NCBI Taxonomy" id="1812935"/>
    <lineage>
        <taxon>Bacteria</taxon>
        <taxon>Pseudomonadati</taxon>
        <taxon>Pseudomonadota</taxon>
        <taxon>Gammaproteobacteria</taxon>
        <taxon>Enterobacterales</taxon>
        <taxon>Enterobacteriaceae</taxon>
        <taxon>Enterobacter</taxon>
        <taxon>Enterobacter cloacae complex</taxon>
    </lineage>
</organism>
<dbReference type="GO" id="GO:0032259">
    <property type="term" value="P:methylation"/>
    <property type="evidence" value="ECO:0007669"/>
    <property type="project" value="UniProtKB-KW"/>
</dbReference>
<sequence length="604" mass="69543">MYKKNKKYNFYEKNDSSSINYSDGSDTENRLYEIVLNLNDKSVWSNELAQKITDWPTEYHFSRQRHCLLRPLNIQAGEDVLELGCGCGAMTRYLGEIGAIVDSIEGTSSRARIAGERCRELENVKIHVDNFLEYESEKKYDWVLFIGVLEYAPLFSSASDPIQSYLEIAKKYLKPSGKLVVAIENKLGLKYFNGCAEDHLDEINLSIENRYKKVSPITFGKKEIKQLLNANGFLSTKFFYPFPDYKLPVLILDDESFNEANISQELLSSIQSRDYSGRTGRVFEESLVWPELCKNDIAQDLSNSFLIVAEYSDISGGTSNDTIFQKNIIASYYNCHRNSAFVTETRFNHDGQSITVSKSKINKCKPQNDIVLLDLEQEYVSGKSLQNELEQEWNIYKNLDSFMIYYKHWFNLLLTKADENNTIPGNLIDLTPFNVKFLSDSVFIFDQEWCINERVSLAWMAYRGVYWSLVNLKTIHPLEISPAEIASALLKSINIDFDANLLSNVQKKERGFLNKINGSDVQFSSLICKIPERVMELHPKHLQIINELRNKIALDAAVINEHHDLLEKLAEERDYFKNELLEIRKSILARAVIKVTKKARNILK</sequence>
<dbReference type="GO" id="GO:0008168">
    <property type="term" value="F:methyltransferase activity"/>
    <property type="evidence" value="ECO:0007669"/>
    <property type="project" value="UniProtKB-KW"/>
</dbReference>
<dbReference type="InterPro" id="IPR013217">
    <property type="entry name" value="Methyltransf_12"/>
</dbReference>
<evidence type="ECO:0000259" key="1">
    <source>
        <dbReference type="Pfam" id="PF08242"/>
    </source>
</evidence>
<feature type="domain" description="Methyltransferase type 12" evidence="1">
    <location>
        <begin position="81"/>
        <end position="179"/>
    </location>
</feature>
<dbReference type="CDD" id="cd02440">
    <property type="entry name" value="AdoMet_MTases"/>
    <property type="match status" value="1"/>
</dbReference>
<evidence type="ECO:0000313" key="3">
    <source>
        <dbReference type="Proteomes" id="UP000286098"/>
    </source>
</evidence>
<dbReference type="Gene3D" id="3.40.50.150">
    <property type="entry name" value="Vaccinia Virus protein VP39"/>
    <property type="match status" value="1"/>
</dbReference>
<keyword evidence="2" id="KW-0489">Methyltransferase</keyword>
<dbReference type="SUPFAM" id="SSF53335">
    <property type="entry name" value="S-adenosyl-L-methionine-dependent methyltransferases"/>
    <property type="match status" value="1"/>
</dbReference>
<dbReference type="RefSeq" id="WP_087855403.1">
    <property type="nucleotide sequence ID" value="NZ_CP056737.1"/>
</dbReference>
<comment type="caution">
    <text evidence="2">The sequence shown here is derived from an EMBL/GenBank/DDBJ whole genome shotgun (WGS) entry which is preliminary data.</text>
</comment>
<dbReference type="AlphaFoldDB" id="A0AAX1WKI3"/>
<evidence type="ECO:0000313" key="2">
    <source>
        <dbReference type="EMBL" id="RNT45557.1"/>
    </source>
</evidence>
<dbReference type="Proteomes" id="UP000286098">
    <property type="component" value="Unassembled WGS sequence"/>
</dbReference>